<evidence type="ECO:0000256" key="6">
    <source>
        <dbReference type="ARBA" id="ARBA00022840"/>
    </source>
</evidence>
<evidence type="ECO:0000256" key="10">
    <source>
        <dbReference type="SAM" id="Phobius"/>
    </source>
</evidence>
<comment type="similarity">
    <text evidence="9">Belongs to the ABC transporter superfamily. Lipid exporter (TC 3.A.1.106) family.</text>
</comment>
<evidence type="ECO:0000256" key="1">
    <source>
        <dbReference type="ARBA" id="ARBA00004651"/>
    </source>
</evidence>
<dbReference type="GO" id="GO:0140359">
    <property type="term" value="F:ABC-type transporter activity"/>
    <property type="evidence" value="ECO:0007669"/>
    <property type="project" value="InterPro"/>
</dbReference>
<gene>
    <name evidence="13" type="ORF">GRQ65_15320</name>
</gene>
<dbReference type="Gene3D" id="3.40.50.300">
    <property type="entry name" value="P-loop containing nucleotide triphosphate hydrolases"/>
    <property type="match status" value="1"/>
</dbReference>
<keyword evidence="7 10" id="KW-1133">Transmembrane helix</keyword>
<feature type="transmembrane region" description="Helical" evidence="10">
    <location>
        <begin position="72"/>
        <end position="94"/>
    </location>
</feature>
<dbReference type="EMBL" id="WUEK01000009">
    <property type="protein sequence ID" value="MXG90918.1"/>
    <property type="molecule type" value="Genomic_DNA"/>
</dbReference>
<name>A0A6L7EYZ9_9ACTN</name>
<evidence type="ECO:0000256" key="7">
    <source>
        <dbReference type="ARBA" id="ARBA00022989"/>
    </source>
</evidence>
<dbReference type="InterPro" id="IPR003593">
    <property type="entry name" value="AAA+_ATPase"/>
</dbReference>
<evidence type="ECO:0000256" key="3">
    <source>
        <dbReference type="ARBA" id="ARBA00022475"/>
    </source>
</evidence>
<evidence type="ECO:0000259" key="12">
    <source>
        <dbReference type="PROSITE" id="PS50929"/>
    </source>
</evidence>
<dbReference type="Proteomes" id="UP000473325">
    <property type="component" value="Unassembled WGS sequence"/>
</dbReference>
<dbReference type="SUPFAM" id="SSF90123">
    <property type="entry name" value="ABC transporter transmembrane region"/>
    <property type="match status" value="1"/>
</dbReference>
<keyword evidence="5" id="KW-0547">Nucleotide-binding</keyword>
<organism evidence="13 14">
    <name type="scientific">Nocardioides flavescens</name>
    <dbReference type="NCBI Taxonomy" id="2691959"/>
    <lineage>
        <taxon>Bacteria</taxon>
        <taxon>Bacillati</taxon>
        <taxon>Actinomycetota</taxon>
        <taxon>Actinomycetes</taxon>
        <taxon>Propionibacteriales</taxon>
        <taxon>Nocardioidaceae</taxon>
        <taxon>Nocardioides</taxon>
    </lineage>
</organism>
<dbReference type="Pfam" id="PF00005">
    <property type="entry name" value="ABC_tran"/>
    <property type="match status" value="1"/>
</dbReference>
<feature type="transmembrane region" description="Helical" evidence="10">
    <location>
        <begin position="162"/>
        <end position="192"/>
    </location>
</feature>
<dbReference type="InterPro" id="IPR036640">
    <property type="entry name" value="ABC1_TM_sf"/>
</dbReference>
<keyword evidence="2" id="KW-0813">Transport</keyword>
<reference evidence="13 14" key="1">
    <citation type="submission" date="2019-12" db="EMBL/GenBank/DDBJ databases">
        <authorList>
            <person name="Kun Z."/>
        </authorList>
    </citation>
    <scope>NUCLEOTIDE SEQUENCE [LARGE SCALE GENOMIC DNA]</scope>
    <source>
        <strain evidence="13 14">YIM 123512</strain>
    </source>
</reference>
<keyword evidence="8 10" id="KW-0472">Membrane</keyword>
<comment type="subcellular location">
    <subcellularLocation>
        <location evidence="1">Cell membrane</location>
        <topology evidence="1">Multi-pass membrane protein</topology>
    </subcellularLocation>
</comment>
<dbReference type="SUPFAM" id="SSF52540">
    <property type="entry name" value="P-loop containing nucleoside triphosphate hydrolases"/>
    <property type="match status" value="1"/>
</dbReference>
<dbReference type="GO" id="GO:0005886">
    <property type="term" value="C:plasma membrane"/>
    <property type="evidence" value="ECO:0007669"/>
    <property type="project" value="UniProtKB-SubCell"/>
</dbReference>
<dbReference type="FunFam" id="3.40.50.300:FF:000299">
    <property type="entry name" value="ABC transporter ATP-binding protein/permease"/>
    <property type="match status" value="1"/>
</dbReference>
<proteinExistence type="inferred from homology"/>
<sequence>MTVTAPSPAEPGLADLGERTPGALVALGVGVTPVLRSGLLLTALLALAAGTGRIVAPLTVQRAIDRGLEPAAVSHALGVGALAVVLAGLSSWALNRRVQSRTEHALASLRRQGLARAHAMSAATADHVRSTDVVARLTSDVDTVTTFTQNGGVQMLTNLAQLAVATAVMAVFCWQLTVPVVLLAVVLLVAMVRLQRVVARRFVRVRTEVAAMQGVVAEAVIGAPVIRVTGTAARTGRHLDDALDRTRAAQLRTLVPLHGNTALGEVAISTMTVVVILLGCAWTTHQDWGPAPDLTSGQLVAMVFLVTFFVRPLQFLVQSLGEAQNALVGWRRVLELVTTPSAVVEGGPGDLVDGPVAVELERVSAAYAGSPAVLHDVTVRIEPGEHVAVVGESGSGKSTFAKLLTRRLEPLAGEVRLGGVPLGELADASLARRVVIVPQDPFLFDTTVGDNVTVGQPGADEAAVRGVLDALGLTAWVADLPDGLATRVGSRGDLLSVGERQLVALARTALVDPDLVILDEATSAVDPATDVRVQEALSVLTQGRTTISIAHRMVTAEQADRVLVFADGRLAQSGHHRDLLGVAGPYADLVAAWR</sequence>
<dbReference type="PROSITE" id="PS50893">
    <property type="entry name" value="ABC_TRANSPORTER_2"/>
    <property type="match status" value="1"/>
</dbReference>
<keyword evidence="6 13" id="KW-0067">ATP-binding</keyword>
<dbReference type="SMART" id="SM00382">
    <property type="entry name" value="AAA"/>
    <property type="match status" value="1"/>
</dbReference>
<evidence type="ECO:0000256" key="5">
    <source>
        <dbReference type="ARBA" id="ARBA00022741"/>
    </source>
</evidence>
<evidence type="ECO:0000259" key="11">
    <source>
        <dbReference type="PROSITE" id="PS50893"/>
    </source>
</evidence>
<dbReference type="Gene3D" id="1.20.1560.10">
    <property type="entry name" value="ABC transporter type 1, transmembrane domain"/>
    <property type="match status" value="1"/>
</dbReference>
<evidence type="ECO:0000256" key="8">
    <source>
        <dbReference type="ARBA" id="ARBA00023136"/>
    </source>
</evidence>
<comment type="caution">
    <text evidence="13">The sequence shown here is derived from an EMBL/GenBank/DDBJ whole genome shotgun (WGS) entry which is preliminary data.</text>
</comment>
<dbReference type="PANTHER" id="PTHR24221">
    <property type="entry name" value="ATP-BINDING CASSETTE SUB-FAMILY B"/>
    <property type="match status" value="1"/>
</dbReference>
<dbReference type="InterPro" id="IPR017871">
    <property type="entry name" value="ABC_transporter-like_CS"/>
</dbReference>
<accession>A0A6L7EYZ9</accession>
<dbReference type="GO" id="GO:0034040">
    <property type="term" value="F:ATPase-coupled lipid transmembrane transporter activity"/>
    <property type="evidence" value="ECO:0007669"/>
    <property type="project" value="TreeGrafter"/>
</dbReference>
<dbReference type="PANTHER" id="PTHR24221:SF654">
    <property type="entry name" value="ATP-BINDING CASSETTE SUB-FAMILY B MEMBER 6"/>
    <property type="match status" value="1"/>
</dbReference>
<dbReference type="AlphaFoldDB" id="A0A6L7EYZ9"/>
<evidence type="ECO:0000256" key="4">
    <source>
        <dbReference type="ARBA" id="ARBA00022692"/>
    </source>
</evidence>
<keyword evidence="3" id="KW-1003">Cell membrane</keyword>
<dbReference type="GO" id="GO:0016887">
    <property type="term" value="F:ATP hydrolysis activity"/>
    <property type="evidence" value="ECO:0007669"/>
    <property type="project" value="InterPro"/>
</dbReference>
<dbReference type="InterPro" id="IPR039421">
    <property type="entry name" value="Type_1_exporter"/>
</dbReference>
<feature type="domain" description="ABC transmembrane type-1" evidence="12">
    <location>
        <begin position="40"/>
        <end position="325"/>
    </location>
</feature>
<dbReference type="InterPro" id="IPR003439">
    <property type="entry name" value="ABC_transporter-like_ATP-bd"/>
</dbReference>
<evidence type="ECO:0000256" key="2">
    <source>
        <dbReference type="ARBA" id="ARBA00022448"/>
    </source>
</evidence>
<dbReference type="RefSeq" id="WP_160878843.1">
    <property type="nucleotide sequence ID" value="NZ_WUEK01000009.1"/>
</dbReference>
<evidence type="ECO:0000256" key="9">
    <source>
        <dbReference type="ARBA" id="ARBA00061644"/>
    </source>
</evidence>
<dbReference type="InterPro" id="IPR011527">
    <property type="entry name" value="ABC1_TM_dom"/>
</dbReference>
<feature type="transmembrane region" description="Helical" evidence="10">
    <location>
        <begin position="39"/>
        <end position="60"/>
    </location>
</feature>
<dbReference type="GO" id="GO:0005524">
    <property type="term" value="F:ATP binding"/>
    <property type="evidence" value="ECO:0007669"/>
    <property type="project" value="UniProtKB-KW"/>
</dbReference>
<dbReference type="PROSITE" id="PS50929">
    <property type="entry name" value="ABC_TM1F"/>
    <property type="match status" value="1"/>
</dbReference>
<evidence type="ECO:0000313" key="14">
    <source>
        <dbReference type="Proteomes" id="UP000473325"/>
    </source>
</evidence>
<feature type="domain" description="ABC transporter" evidence="11">
    <location>
        <begin position="358"/>
        <end position="592"/>
    </location>
</feature>
<dbReference type="PROSITE" id="PS00211">
    <property type="entry name" value="ABC_TRANSPORTER_1"/>
    <property type="match status" value="1"/>
</dbReference>
<dbReference type="Pfam" id="PF00664">
    <property type="entry name" value="ABC_membrane"/>
    <property type="match status" value="1"/>
</dbReference>
<keyword evidence="14" id="KW-1185">Reference proteome</keyword>
<evidence type="ECO:0000313" key="13">
    <source>
        <dbReference type="EMBL" id="MXG90918.1"/>
    </source>
</evidence>
<dbReference type="InterPro" id="IPR027417">
    <property type="entry name" value="P-loop_NTPase"/>
</dbReference>
<protein>
    <submittedName>
        <fullName evidence="13">ATP-binding cassette domain-containing protein</fullName>
    </submittedName>
</protein>
<keyword evidence="4 10" id="KW-0812">Transmembrane</keyword>